<proteinExistence type="predicted"/>
<keyword evidence="2" id="KW-1185">Reference proteome</keyword>
<dbReference type="Proteomes" id="UP000675121">
    <property type="component" value="Unassembled WGS sequence"/>
</dbReference>
<accession>A0A9N8MMG7</accession>
<evidence type="ECO:0000313" key="2">
    <source>
        <dbReference type="Proteomes" id="UP000675121"/>
    </source>
</evidence>
<reference evidence="1" key="1">
    <citation type="submission" date="2021-02" db="EMBL/GenBank/DDBJ databases">
        <authorList>
            <person name="Vanwijnsberghe S."/>
        </authorList>
    </citation>
    <scope>NUCLEOTIDE SEQUENCE</scope>
    <source>
        <strain evidence="1">R-70211</strain>
    </source>
</reference>
<dbReference type="EMBL" id="CAJNAS010000003">
    <property type="protein sequence ID" value="CAE6872090.1"/>
    <property type="molecule type" value="Genomic_DNA"/>
</dbReference>
<name>A0A9N8MMG7_9BURK</name>
<dbReference type="AlphaFoldDB" id="A0A9N8MMG7"/>
<dbReference type="RefSeq" id="WP_201138914.1">
    <property type="nucleotide sequence ID" value="NZ_CAJNAS010000003.1"/>
</dbReference>
<sequence>MSQDKHTHEKDASAIAECTVNNVSRYWLTYDSSSQKLEHGEVTPDYGPQDVAPQESRTFSIQSDGWMTGCEGNFYWKVSGTESGIFHVHLKKPYIGNGHMWSDVCSGAENVVSAGPSSYETSGDDNFSIEVTVMNL</sequence>
<gene>
    <name evidence="1" type="ORF">R70211_01327</name>
</gene>
<protein>
    <submittedName>
        <fullName evidence="1">Uncharacterized protein</fullName>
    </submittedName>
</protein>
<evidence type="ECO:0000313" key="1">
    <source>
        <dbReference type="EMBL" id="CAE6872090.1"/>
    </source>
</evidence>
<dbReference type="Gene3D" id="2.60.270.50">
    <property type="match status" value="1"/>
</dbReference>
<organism evidence="1 2">
    <name type="scientific">Paraburkholderia domus</name>
    <dbReference type="NCBI Taxonomy" id="2793075"/>
    <lineage>
        <taxon>Bacteria</taxon>
        <taxon>Pseudomonadati</taxon>
        <taxon>Pseudomonadota</taxon>
        <taxon>Betaproteobacteria</taxon>
        <taxon>Burkholderiales</taxon>
        <taxon>Burkholderiaceae</taxon>
        <taxon>Paraburkholderia</taxon>
    </lineage>
</organism>
<comment type="caution">
    <text evidence="1">The sequence shown here is derived from an EMBL/GenBank/DDBJ whole genome shotgun (WGS) entry which is preliminary data.</text>
</comment>